<keyword evidence="3 6" id="KW-0812">Transmembrane</keyword>
<feature type="transmembrane region" description="Helical" evidence="6">
    <location>
        <begin position="41"/>
        <end position="61"/>
    </location>
</feature>
<evidence type="ECO:0000256" key="3">
    <source>
        <dbReference type="ARBA" id="ARBA00022692"/>
    </source>
</evidence>
<name>A0ABW0IGB1_9BACT</name>
<feature type="transmembrane region" description="Helical" evidence="6">
    <location>
        <begin position="82"/>
        <end position="111"/>
    </location>
</feature>
<evidence type="ECO:0000256" key="6">
    <source>
        <dbReference type="SAM" id="Phobius"/>
    </source>
</evidence>
<accession>A0ABW0IGB1</accession>
<feature type="transmembrane region" description="Helical" evidence="6">
    <location>
        <begin position="380"/>
        <end position="402"/>
    </location>
</feature>
<dbReference type="EMBL" id="JBHSMA010000013">
    <property type="protein sequence ID" value="MFC5412543.1"/>
    <property type="molecule type" value="Genomic_DNA"/>
</dbReference>
<comment type="caution">
    <text evidence="7">The sequence shown here is derived from an EMBL/GenBank/DDBJ whole genome shotgun (WGS) entry which is preliminary data.</text>
</comment>
<dbReference type="PANTHER" id="PTHR30250">
    <property type="entry name" value="PST FAMILY PREDICTED COLANIC ACID TRANSPORTER"/>
    <property type="match status" value="1"/>
</dbReference>
<dbReference type="RefSeq" id="WP_379850157.1">
    <property type="nucleotide sequence ID" value="NZ_JBHSMA010000013.1"/>
</dbReference>
<evidence type="ECO:0000256" key="2">
    <source>
        <dbReference type="ARBA" id="ARBA00022475"/>
    </source>
</evidence>
<feature type="transmembrane region" description="Helical" evidence="6">
    <location>
        <begin position="12"/>
        <end position="35"/>
    </location>
</feature>
<sequence>MSTTKRLLSGTAASWAGIGVTLLTQIALVPIFLTYWDLKVYGIWIAIQALLNALNTLDRGYTDFLEYEFLKLGIPNKHQISYLLWSGIAVVLIISVIETVLLFGASFYFNIGVLLKDGDIESPRLLYETRWSLMIQWIVWIMANINGLLSRSLSAFGYFPRMGWWNVLLSIVNSMVSVGIVMAGGGLLDANIGILIASSLFLLIQFIDIKKLLTKVGITADRYSIKEGFNCYITSFGLSARYFLENFRQQGIRLIILPFLGVKGLTTFSTTRTVANVSQQGLLTITHPLLPELMRFLQERDQDKMEASFGTVWLVLLCILSPGVVILQIIAPYFFAIWTKGQIEFSNPLFATLSIGVLFFALAQPAMAVIVGNNQLKKQIILSVISALIVIVVMAITIPYLGLLGAGIALLIAEIVAAFGFISFASTWLPRSGLVWPVKVFRIALLSVLITFAGILIMVYMPMLKWESFALTISALLWNAIRYYRNMPYIATEKINSLVKRFTVITKTA</sequence>
<keyword evidence="5 6" id="KW-0472">Membrane</keyword>
<comment type="subcellular location">
    <subcellularLocation>
        <location evidence="1">Cell membrane</location>
        <topology evidence="1">Multi-pass membrane protein</topology>
    </subcellularLocation>
</comment>
<evidence type="ECO:0000313" key="7">
    <source>
        <dbReference type="EMBL" id="MFC5412543.1"/>
    </source>
</evidence>
<dbReference type="PANTHER" id="PTHR30250:SF26">
    <property type="entry name" value="PSMA PROTEIN"/>
    <property type="match status" value="1"/>
</dbReference>
<evidence type="ECO:0000313" key="8">
    <source>
        <dbReference type="Proteomes" id="UP001596106"/>
    </source>
</evidence>
<keyword evidence="2" id="KW-1003">Cell membrane</keyword>
<organism evidence="7 8">
    <name type="scientific">Larkinella bovis</name>
    <dbReference type="NCBI Taxonomy" id="683041"/>
    <lineage>
        <taxon>Bacteria</taxon>
        <taxon>Pseudomonadati</taxon>
        <taxon>Bacteroidota</taxon>
        <taxon>Cytophagia</taxon>
        <taxon>Cytophagales</taxon>
        <taxon>Spirosomataceae</taxon>
        <taxon>Larkinella</taxon>
    </lineage>
</organism>
<dbReference type="InterPro" id="IPR050833">
    <property type="entry name" value="Poly_Biosynth_Transport"/>
</dbReference>
<feature type="transmembrane region" description="Helical" evidence="6">
    <location>
        <begin position="190"/>
        <end position="207"/>
    </location>
</feature>
<feature type="transmembrane region" description="Helical" evidence="6">
    <location>
        <begin position="441"/>
        <end position="460"/>
    </location>
</feature>
<feature type="transmembrane region" description="Helical" evidence="6">
    <location>
        <begin position="162"/>
        <end position="184"/>
    </location>
</feature>
<reference evidence="8" key="1">
    <citation type="journal article" date="2019" name="Int. J. Syst. Evol. Microbiol.">
        <title>The Global Catalogue of Microorganisms (GCM) 10K type strain sequencing project: providing services to taxonomists for standard genome sequencing and annotation.</title>
        <authorList>
            <consortium name="The Broad Institute Genomics Platform"/>
            <consortium name="The Broad Institute Genome Sequencing Center for Infectious Disease"/>
            <person name="Wu L."/>
            <person name="Ma J."/>
        </authorList>
    </citation>
    <scope>NUCLEOTIDE SEQUENCE [LARGE SCALE GENOMIC DNA]</scope>
    <source>
        <strain evidence="8">CCUG 55250</strain>
    </source>
</reference>
<feature type="transmembrane region" description="Helical" evidence="6">
    <location>
        <begin position="312"/>
        <end position="337"/>
    </location>
</feature>
<gene>
    <name evidence="7" type="ORF">ACFPMF_24675</name>
</gene>
<keyword evidence="4 6" id="KW-1133">Transmembrane helix</keyword>
<feature type="transmembrane region" description="Helical" evidence="6">
    <location>
        <begin position="408"/>
        <end position="429"/>
    </location>
</feature>
<evidence type="ECO:0000256" key="1">
    <source>
        <dbReference type="ARBA" id="ARBA00004651"/>
    </source>
</evidence>
<keyword evidence="8" id="KW-1185">Reference proteome</keyword>
<feature type="transmembrane region" description="Helical" evidence="6">
    <location>
        <begin position="349"/>
        <end position="371"/>
    </location>
</feature>
<dbReference type="Proteomes" id="UP001596106">
    <property type="component" value="Unassembled WGS sequence"/>
</dbReference>
<feature type="transmembrane region" description="Helical" evidence="6">
    <location>
        <begin position="131"/>
        <end position="150"/>
    </location>
</feature>
<evidence type="ECO:0000256" key="4">
    <source>
        <dbReference type="ARBA" id="ARBA00022989"/>
    </source>
</evidence>
<evidence type="ECO:0000256" key="5">
    <source>
        <dbReference type="ARBA" id="ARBA00023136"/>
    </source>
</evidence>
<proteinExistence type="predicted"/>
<protein>
    <submittedName>
        <fullName evidence="7">Lipopolysaccharide biosynthesis protein</fullName>
    </submittedName>
</protein>